<proteinExistence type="predicted"/>
<dbReference type="AlphaFoldDB" id="A0A1E5VBV9"/>
<dbReference type="PROSITE" id="PS51257">
    <property type="entry name" value="PROKAR_LIPOPROTEIN"/>
    <property type="match status" value="1"/>
</dbReference>
<sequence length="35" mass="3732">MRPALANDGNISLRCLHCIPSPVWPSSAGCAPIQR</sequence>
<protein>
    <submittedName>
        <fullName evidence="1">Uncharacterized protein</fullName>
    </submittedName>
</protein>
<name>A0A1E5VBV9_9POAL</name>
<dbReference type="EMBL" id="LWDX02044882">
    <property type="protein sequence ID" value="OEL22618.1"/>
    <property type="molecule type" value="Genomic_DNA"/>
</dbReference>
<gene>
    <name evidence="1" type="ORF">BAE44_0016364</name>
</gene>
<dbReference type="Proteomes" id="UP000095767">
    <property type="component" value="Unassembled WGS sequence"/>
</dbReference>
<organism evidence="1 2">
    <name type="scientific">Dichanthelium oligosanthes</name>
    <dbReference type="NCBI Taxonomy" id="888268"/>
    <lineage>
        <taxon>Eukaryota</taxon>
        <taxon>Viridiplantae</taxon>
        <taxon>Streptophyta</taxon>
        <taxon>Embryophyta</taxon>
        <taxon>Tracheophyta</taxon>
        <taxon>Spermatophyta</taxon>
        <taxon>Magnoliopsida</taxon>
        <taxon>Liliopsida</taxon>
        <taxon>Poales</taxon>
        <taxon>Poaceae</taxon>
        <taxon>PACMAD clade</taxon>
        <taxon>Panicoideae</taxon>
        <taxon>Panicodae</taxon>
        <taxon>Paniceae</taxon>
        <taxon>Dichantheliinae</taxon>
        <taxon>Dichanthelium</taxon>
    </lineage>
</organism>
<accession>A0A1E5VBV9</accession>
<reference evidence="1 2" key="1">
    <citation type="submission" date="2016-09" db="EMBL/GenBank/DDBJ databases">
        <title>The draft genome of Dichanthelium oligosanthes: A C3 panicoid grass species.</title>
        <authorList>
            <person name="Studer A.J."/>
            <person name="Schnable J.C."/>
            <person name="Brutnell T.P."/>
        </authorList>
    </citation>
    <scope>NUCLEOTIDE SEQUENCE [LARGE SCALE GENOMIC DNA]</scope>
    <source>
        <strain evidence="2">cv. Kellogg 1175</strain>
        <tissue evidence="1">Leaf</tissue>
    </source>
</reference>
<evidence type="ECO:0000313" key="1">
    <source>
        <dbReference type="EMBL" id="OEL22618.1"/>
    </source>
</evidence>
<evidence type="ECO:0000313" key="2">
    <source>
        <dbReference type="Proteomes" id="UP000095767"/>
    </source>
</evidence>
<comment type="caution">
    <text evidence="1">The sequence shown here is derived from an EMBL/GenBank/DDBJ whole genome shotgun (WGS) entry which is preliminary data.</text>
</comment>
<keyword evidence="2" id="KW-1185">Reference proteome</keyword>